<dbReference type="InterPro" id="IPR013154">
    <property type="entry name" value="ADH-like_N"/>
</dbReference>
<dbReference type="Pfam" id="PF13602">
    <property type="entry name" value="ADH_zinc_N_2"/>
    <property type="match status" value="1"/>
</dbReference>
<dbReference type="RefSeq" id="WP_135784731.1">
    <property type="nucleotide sequence ID" value="NZ_SRRT01000002.1"/>
</dbReference>
<evidence type="ECO:0000313" key="3">
    <source>
        <dbReference type="Proteomes" id="UP000298159"/>
    </source>
</evidence>
<dbReference type="Pfam" id="PF08240">
    <property type="entry name" value="ADH_N"/>
    <property type="match status" value="1"/>
</dbReference>
<dbReference type="EMBL" id="SRRT01000002">
    <property type="protein sequence ID" value="TGN79390.1"/>
    <property type="molecule type" value="Genomic_DNA"/>
</dbReference>
<dbReference type="Gene3D" id="3.40.50.720">
    <property type="entry name" value="NAD(P)-binding Rossmann-like Domain"/>
    <property type="match status" value="1"/>
</dbReference>
<dbReference type="AlphaFoldDB" id="A0A4Z1DBG1"/>
<sequence length="310" mass="31582">MRAAVYGTTGGPDAIEIAEIDKPEPGLIGIRIKVKAAALNFTDLAALSGYYPAPPEGSRYGLGWDIAGVVDAVGPGAPWEPGQPVIALSYGVPMGLHRAHAEYAVVPSYAIAPAPEGVDPIHAATLPLNGLTAAQAVELLGIRPGQTVLVTGAEGAVGGYAVQLAKRRGAVVIASGRSADSEFATKVAGADAYVSTAQAPVEAVRAVRPEGVDAVLDATTLGQSLMGAVKDGGTFVTARSDAVPRAERGIRVRLTQVAADAAMLTTLSDLAASGELALRVANIYPLEEAAKAYERLAAGGLRGRVVLTMD</sequence>
<evidence type="ECO:0000259" key="1">
    <source>
        <dbReference type="SMART" id="SM00829"/>
    </source>
</evidence>
<dbReference type="SUPFAM" id="SSF50129">
    <property type="entry name" value="GroES-like"/>
    <property type="match status" value="1"/>
</dbReference>
<dbReference type="PANTHER" id="PTHR43482">
    <property type="entry name" value="PROTEIN AST1-RELATED"/>
    <property type="match status" value="1"/>
</dbReference>
<dbReference type="Gene3D" id="3.90.180.10">
    <property type="entry name" value="Medium-chain alcohol dehydrogenases, catalytic domain"/>
    <property type="match status" value="1"/>
</dbReference>
<dbReference type="InterPro" id="IPR052585">
    <property type="entry name" value="Lipid_raft_assoc_Zn_ADH"/>
</dbReference>
<name>A0A4Z1DBG1_9ACTN</name>
<accession>A0A4Z1DBG1</accession>
<dbReference type="PANTHER" id="PTHR43482:SF1">
    <property type="entry name" value="PROTEIN AST1-RELATED"/>
    <property type="match status" value="1"/>
</dbReference>
<comment type="caution">
    <text evidence="2">The sequence shown here is derived from an EMBL/GenBank/DDBJ whole genome shotgun (WGS) entry which is preliminary data.</text>
</comment>
<dbReference type="GeneID" id="95447354"/>
<evidence type="ECO:0000313" key="2">
    <source>
        <dbReference type="EMBL" id="TGN79390.1"/>
    </source>
</evidence>
<gene>
    <name evidence="2" type="ORF">E5083_07055</name>
</gene>
<organism evidence="2 3">
    <name type="scientific">Streptomyces bauhiniae</name>
    <dbReference type="NCBI Taxonomy" id="2340725"/>
    <lineage>
        <taxon>Bacteria</taxon>
        <taxon>Bacillati</taxon>
        <taxon>Actinomycetota</taxon>
        <taxon>Actinomycetes</taxon>
        <taxon>Kitasatosporales</taxon>
        <taxon>Streptomycetaceae</taxon>
        <taxon>Streptomyces</taxon>
    </lineage>
</organism>
<protein>
    <submittedName>
        <fullName evidence="2">NADP-dependent oxidoreductase</fullName>
    </submittedName>
</protein>
<reference evidence="2 3" key="1">
    <citation type="submission" date="2019-04" db="EMBL/GenBank/DDBJ databases">
        <title>Streptomyces sp. nov. Bv016 isolated from bark of Buahinia variegata.</title>
        <authorList>
            <person name="Kanchanasin P."/>
            <person name="Tanasupawat S."/>
            <person name="Yuki M."/>
            <person name="Kudo T."/>
        </authorList>
    </citation>
    <scope>NUCLEOTIDE SEQUENCE [LARGE SCALE GENOMIC DNA]</scope>
    <source>
        <strain evidence="2 3">Bv016</strain>
    </source>
</reference>
<proteinExistence type="predicted"/>
<feature type="domain" description="Enoyl reductase (ER)" evidence="1">
    <location>
        <begin position="10"/>
        <end position="307"/>
    </location>
</feature>
<dbReference type="SMART" id="SM00829">
    <property type="entry name" value="PKS_ER"/>
    <property type="match status" value="1"/>
</dbReference>
<keyword evidence="3" id="KW-1185">Reference proteome</keyword>
<dbReference type="GO" id="GO:0016491">
    <property type="term" value="F:oxidoreductase activity"/>
    <property type="evidence" value="ECO:0007669"/>
    <property type="project" value="InterPro"/>
</dbReference>
<dbReference type="InterPro" id="IPR011032">
    <property type="entry name" value="GroES-like_sf"/>
</dbReference>
<dbReference type="CDD" id="cd05289">
    <property type="entry name" value="MDR_like_2"/>
    <property type="match status" value="1"/>
</dbReference>
<dbReference type="SUPFAM" id="SSF51735">
    <property type="entry name" value="NAD(P)-binding Rossmann-fold domains"/>
    <property type="match status" value="1"/>
</dbReference>
<dbReference type="InterPro" id="IPR020843">
    <property type="entry name" value="ER"/>
</dbReference>
<dbReference type="InterPro" id="IPR036291">
    <property type="entry name" value="NAD(P)-bd_dom_sf"/>
</dbReference>
<dbReference type="Proteomes" id="UP000298159">
    <property type="component" value="Unassembled WGS sequence"/>
</dbReference>